<feature type="transmembrane region" description="Helical" evidence="6">
    <location>
        <begin position="325"/>
        <end position="350"/>
    </location>
</feature>
<gene>
    <name evidence="7" type="ORF">C4B60_11900</name>
</gene>
<dbReference type="InterPro" id="IPR024923">
    <property type="entry name" value="PG_synth_SpoVB"/>
</dbReference>
<organism evidence="7 8">
    <name type="scientific">Jeotgalibacillus proteolyticus</name>
    <dbReference type="NCBI Taxonomy" id="2082395"/>
    <lineage>
        <taxon>Bacteria</taxon>
        <taxon>Bacillati</taxon>
        <taxon>Bacillota</taxon>
        <taxon>Bacilli</taxon>
        <taxon>Bacillales</taxon>
        <taxon>Caryophanaceae</taxon>
        <taxon>Jeotgalibacillus</taxon>
    </lineage>
</organism>
<accession>A0A2S5GB66</accession>
<evidence type="ECO:0000256" key="3">
    <source>
        <dbReference type="ARBA" id="ARBA00022692"/>
    </source>
</evidence>
<feature type="transmembrane region" description="Helical" evidence="6">
    <location>
        <begin position="233"/>
        <end position="253"/>
    </location>
</feature>
<evidence type="ECO:0000313" key="7">
    <source>
        <dbReference type="EMBL" id="PPA70277.1"/>
    </source>
</evidence>
<evidence type="ECO:0000256" key="4">
    <source>
        <dbReference type="ARBA" id="ARBA00022989"/>
    </source>
</evidence>
<feature type="transmembrane region" description="Helical" evidence="6">
    <location>
        <begin position="284"/>
        <end position="304"/>
    </location>
</feature>
<feature type="transmembrane region" description="Helical" evidence="6">
    <location>
        <begin position="356"/>
        <end position="375"/>
    </location>
</feature>
<keyword evidence="5 6" id="KW-0472">Membrane</keyword>
<evidence type="ECO:0000256" key="5">
    <source>
        <dbReference type="ARBA" id="ARBA00023136"/>
    </source>
</evidence>
<reference evidence="7 8" key="1">
    <citation type="submission" date="2018-02" db="EMBL/GenBank/DDBJ databases">
        <title>Jeotgalibacillus proteolyticum sp. nov. a protease producing bacterium isolated from ocean sediments of Laizhou Bay.</title>
        <authorList>
            <person name="Li Y."/>
        </authorList>
    </citation>
    <scope>NUCLEOTIDE SEQUENCE [LARGE SCALE GENOMIC DNA]</scope>
    <source>
        <strain evidence="7 8">22-7</strain>
    </source>
</reference>
<dbReference type="PANTHER" id="PTHR30250">
    <property type="entry name" value="PST FAMILY PREDICTED COLANIC ACID TRANSPORTER"/>
    <property type="match status" value="1"/>
</dbReference>
<dbReference type="PIRSF" id="PIRSF038958">
    <property type="entry name" value="PG_synth_SpoVB"/>
    <property type="match status" value="1"/>
</dbReference>
<evidence type="ECO:0000256" key="6">
    <source>
        <dbReference type="SAM" id="Phobius"/>
    </source>
</evidence>
<dbReference type="Proteomes" id="UP000239047">
    <property type="component" value="Unassembled WGS sequence"/>
</dbReference>
<keyword evidence="4 6" id="KW-1133">Transmembrane helix</keyword>
<feature type="transmembrane region" description="Helical" evidence="6">
    <location>
        <begin position="160"/>
        <end position="178"/>
    </location>
</feature>
<dbReference type="OrthoDB" id="9775950at2"/>
<dbReference type="GO" id="GO:0005886">
    <property type="term" value="C:plasma membrane"/>
    <property type="evidence" value="ECO:0007669"/>
    <property type="project" value="UniProtKB-SubCell"/>
</dbReference>
<feature type="transmembrane region" description="Helical" evidence="6">
    <location>
        <begin position="184"/>
        <end position="203"/>
    </location>
</feature>
<dbReference type="InterPro" id="IPR002797">
    <property type="entry name" value="Polysacc_synth"/>
</dbReference>
<feature type="transmembrane region" description="Helical" evidence="6">
    <location>
        <begin position="479"/>
        <end position="500"/>
    </location>
</feature>
<dbReference type="InterPro" id="IPR050833">
    <property type="entry name" value="Poly_Biosynth_Transport"/>
</dbReference>
<evidence type="ECO:0000313" key="8">
    <source>
        <dbReference type="Proteomes" id="UP000239047"/>
    </source>
</evidence>
<keyword evidence="8" id="KW-1185">Reference proteome</keyword>
<keyword evidence="3 6" id="KW-0812">Transmembrane</keyword>
<name>A0A2S5GB66_9BACL</name>
<dbReference type="CDD" id="cd13124">
    <property type="entry name" value="MATE_SpoVB_like"/>
    <property type="match status" value="1"/>
</dbReference>
<protein>
    <submittedName>
        <fullName evidence="7">Polysaccharide biosynthesis/transport protein</fullName>
    </submittedName>
</protein>
<dbReference type="AlphaFoldDB" id="A0A2S5GB66"/>
<dbReference type="EMBL" id="PREZ01000004">
    <property type="protein sequence ID" value="PPA70277.1"/>
    <property type="molecule type" value="Genomic_DNA"/>
</dbReference>
<feature type="transmembrane region" description="Helical" evidence="6">
    <location>
        <begin position="118"/>
        <end position="139"/>
    </location>
</feature>
<feature type="transmembrane region" description="Helical" evidence="6">
    <location>
        <begin position="447"/>
        <end position="467"/>
    </location>
</feature>
<feature type="transmembrane region" description="Helical" evidence="6">
    <location>
        <begin position="412"/>
        <end position="435"/>
    </location>
</feature>
<feature type="transmembrane region" description="Helical" evidence="6">
    <location>
        <begin position="40"/>
        <end position="63"/>
    </location>
</feature>
<proteinExistence type="predicted"/>
<sequence length="519" mass="55714">MMKNTFIKSTIILSIAALISKVLGSLFRIPLQNIAGDEVLGIFTLVYPVYMVALTLSVAGIPIAISKLIAEARAKNDAEKVREIFLTSSVLASLFGLLSFILIYSFSGYIAEVLGGPSTRLALIVVTGTLLIAPYMAVYRGFFQGHGNMTPTALSQVLEQFIRVGFILAAAYLMVNRLYASEDIAGGIMIGSIIGAAASLIYLRISFVKSQYRVQKSGKAFSWPVFKKLSKTILKISIPICIGAITMALLNLADSISVPTGLKAYGNTEADINSLYGIYGRGLALVQIVTVFATSIVLPLIPAISAKITKKDSLGTKRIMEDTFFLTHLISWPAAIGLFVLTLPINLALFGDFQGSNILAVISLSSVFTSLTVLSTGILQGIGKEKMAAWIIMGGVLVKLGLNFFLVNSIGLIGAAISTLVVYLLIFFTNLYFIGKYESFYFVSRKIVVVIVSSIIMGAIIGIPMLFLEFGDWSRLAAFGYLAISAVIGAIIYFGLLIAGKAADSSLLAKVPVVGRFFN</sequence>
<feature type="transmembrane region" description="Helical" evidence="6">
    <location>
        <begin position="387"/>
        <end position="406"/>
    </location>
</feature>
<evidence type="ECO:0000256" key="2">
    <source>
        <dbReference type="ARBA" id="ARBA00022475"/>
    </source>
</evidence>
<dbReference type="Pfam" id="PF01943">
    <property type="entry name" value="Polysacc_synt"/>
    <property type="match status" value="1"/>
</dbReference>
<comment type="caution">
    <text evidence="7">The sequence shown here is derived from an EMBL/GenBank/DDBJ whole genome shotgun (WGS) entry which is preliminary data.</text>
</comment>
<feature type="transmembrane region" description="Helical" evidence="6">
    <location>
        <begin position="84"/>
        <end position="106"/>
    </location>
</feature>
<keyword evidence="2" id="KW-1003">Cell membrane</keyword>
<dbReference type="PANTHER" id="PTHR30250:SF29">
    <property type="entry name" value="POLYSACCHARIDE BIOSYNTHESIS PROTEIN C-TERMINAL DOMAIN-CONTAINING PROTEIN"/>
    <property type="match status" value="1"/>
</dbReference>
<comment type="subcellular location">
    <subcellularLocation>
        <location evidence="1">Cell membrane</location>
        <topology evidence="1">Multi-pass membrane protein</topology>
    </subcellularLocation>
</comment>
<evidence type="ECO:0000256" key="1">
    <source>
        <dbReference type="ARBA" id="ARBA00004651"/>
    </source>
</evidence>